<keyword evidence="8" id="KW-0804">Transcription</keyword>
<evidence type="ECO:0000256" key="10">
    <source>
        <dbReference type="ARBA" id="ARBA00023242"/>
    </source>
</evidence>
<evidence type="ECO:0000256" key="6">
    <source>
        <dbReference type="ARBA" id="ARBA00023015"/>
    </source>
</evidence>
<protein>
    <submittedName>
        <fullName evidence="14">Nuclear receptor domain-containing protein</fullName>
    </submittedName>
</protein>
<organism evidence="13 14">
    <name type="scientific">Panagrellus redivivus</name>
    <name type="common">Microworm</name>
    <dbReference type="NCBI Taxonomy" id="6233"/>
    <lineage>
        <taxon>Eukaryota</taxon>
        <taxon>Metazoa</taxon>
        <taxon>Ecdysozoa</taxon>
        <taxon>Nematoda</taxon>
        <taxon>Chromadorea</taxon>
        <taxon>Rhabditida</taxon>
        <taxon>Tylenchina</taxon>
        <taxon>Panagrolaimomorpha</taxon>
        <taxon>Panagrolaimoidea</taxon>
        <taxon>Panagrolaimidae</taxon>
        <taxon>Panagrellus</taxon>
    </lineage>
</organism>
<proteinExistence type="inferred from homology"/>
<dbReference type="SUPFAM" id="SSF57716">
    <property type="entry name" value="Glucocorticoid receptor-like (DNA-binding domain)"/>
    <property type="match status" value="1"/>
</dbReference>
<dbReference type="InterPro" id="IPR035500">
    <property type="entry name" value="NHR-like_dom_sf"/>
</dbReference>
<dbReference type="PROSITE" id="PS51030">
    <property type="entry name" value="NUCLEAR_REC_DBD_2"/>
    <property type="match status" value="1"/>
</dbReference>
<reference evidence="13" key="1">
    <citation type="journal article" date="2013" name="Genetics">
        <title>The draft genome and transcriptome of Panagrellus redivivus are shaped by the harsh demands of a free-living lifestyle.</title>
        <authorList>
            <person name="Srinivasan J."/>
            <person name="Dillman A.R."/>
            <person name="Macchietto M.G."/>
            <person name="Heikkinen L."/>
            <person name="Lakso M."/>
            <person name="Fracchia K.M."/>
            <person name="Antoshechkin I."/>
            <person name="Mortazavi A."/>
            <person name="Wong G."/>
            <person name="Sternberg P.W."/>
        </authorList>
    </citation>
    <scope>NUCLEOTIDE SEQUENCE [LARGE SCALE GENOMIC DNA]</scope>
    <source>
        <strain evidence="13">MT8872</strain>
    </source>
</reference>
<evidence type="ECO:0000256" key="4">
    <source>
        <dbReference type="ARBA" id="ARBA00022771"/>
    </source>
</evidence>
<keyword evidence="13" id="KW-1185">Reference proteome</keyword>
<dbReference type="CDD" id="cd06960">
    <property type="entry name" value="NR_DBD_HNF4A"/>
    <property type="match status" value="1"/>
</dbReference>
<dbReference type="Pfam" id="PF00105">
    <property type="entry name" value="zf-C4"/>
    <property type="match status" value="1"/>
</dbReference>
<name>A0A7E4V0I5_PANRE</name>
<dbReference type="GO" id="GO:0005634">
    <property type="term" value="C:nucleus"/>
    <property type="evidence" value="ECO:0007669"/>
    <property type="project" value="UniProtKB-SubCell"/>
</dbReference>
<reference evidence="14" key="2">
    <citation type="submission" date="2020-10" db="UniProtKB">
        <authorList>
            <consortium name="WormBaseParasite"/>
        </authorList>
    </citation>
    <scope>IDENTIFICATION</scope>
</reference>
<dbReference type="GO" id="GO:0008270">
    <property type="term" value="F:zinc ion binding"/>
    <property type="evidence" value="ECO:0007669"/>
    <property type="project" value="UniProtKB-KW"/>
</dbReference>
<dbReference type="SMART" id="SM00399">
    <property type="entry name" value="ZnF_C4"/>
    <property type="match status" value="1"/>
</dbReference>
<dbReference type="InterPro" id="IPR049636">
    <property type="entry name" value="HNF4-like_DBD"/>
</dbReference>
<dbReference type="PANTHER" id="PTHR24083">
    <property type="entry name" value="NUCLEAR HORMONE RECEPTOR"/>
    <property type="match status" value="1"/>
</dbReference>
<keyword evidence="7" id="KW-0238">DNA-binding</keyword>
<feature type="compositionally biased region" description="Polar residues" evidence="11">
    <location>
        <begin position="171"/>
        <end position="181"/>
    </location>
</feature>
<dbReference type="GO" id="GO:0000978">
    <property type="term" value="F:RNA polymerase II cis-regulatory region sequence-specific DNA binding"/>
    <property type="evidence" value="ECO:0007669"/>
    <property type="project" value="InterPro"/>
</dbReference>
<dbReference type="FunFam" id="3.30.50.10:FF:000030">
    <property type="entry name" value="Nuclear Hormone Receptor family"/>
    <property type="match status" value="1"/>
</dbReference>
<dbReference type="InterPro" id="IPR013088">
    <property type="entry name" value="Znf_NHR/GATA"/>
</dbReference>
<dbReference type="WBParaSite" id="Pan_g15082.t1">
    <property type="protein sequence ID" value="Pan_g15082.t1"/>
    <property type="gene ID" value="Pan_g15082"/>
</dbReference>
<dbReference type="PRINTS" id="PR00047">
    <property type="entry name" value="STROIDFINGER"/>
</dbReference>
<keyword evidence="6" id="KW-0805">Transcription regulation</keyword>
<keyword evidence="5" id="KW-0862">Zinc</keyword>
<evidence type="ECO:0000313" key="14">
    <source>
        <dbReference type="WBParaSite" id="Pan_g15082.t1"/>
    </source>
</evidence>
<comment type="similarity">
    <text evidence="2">Belongs to the nuclear hormone receptor family.</text>
</comment>
<evidence type="ECO:0000256" key="7">
    <source>
        <dbReference type="ARBA" id="ARBA00023125"/>
    </source>
</evidence>
<evidence type="ECO:0000313" key="13">
    <source>
        <dbReference type="Proteomes" id="UP000492821"/>
    </source>
</evidence>
<evidence type="ECO:0000256" key="5">
    <source>
        <dbReference type="ARBA" id="ARBA00022833"/>
    </source>
</evidence>
<evidence type="ECO:0000256" key="11">
    <source>
        <dbReference type="SAM" id="MobiDB-lite"/>
    </source>
</evidence>
<evidence type="ECO:0000256" key="9">
    <source>
        <dbReference type="ARBA" id="ARBA00023170"/>
    </source>
</evidence>
<accession>A0A7E4V0I5</accession>
<keyword evidence="3" id="KW-0479">Metal-binding</keyword>
<dbReference type="Proteomes" id="UP000492821">
    <property type="component" value="Unassembled WGS sequence"/>
</dbReference>
<dbReference type="PROSITE" id="PS00031">
    <property type="entry name" value="NUCLEAR_REC_DBD_1"/>
    <property type="match status" value="1"/>
</dbReference>
<keyword evidence="10" id="KW-0539">Nucleus</keyword>
<feature type="region of interest" description="Disordered" evidence="11">
    <location>
        <begin position="15"/>
        <end position="35"/>
    </location>
</feature>
<keyword evidence="9" id="KW-0675">Receptor</keyword>
<keyword evidence="4" id="KW-0863">Zinc-finger</keyword>
<dbReference type="InterPro" id="IPR050274">
    <property type="entry name" value="Nuclear_hormone_rcpt_NR2"/>
</dbReference>
<evidence type="ECO:0000256" key="2">
    <source>
        <dbReference type="ARBA" id="ARBA00005993"/>
    </source>
</evidence>
<feature type="domain" description="Nuclear receptor" evidence="12">
    <location>
        <begin position="65"/>
        <end position="140"/>
    </location>
</feature>
<dbReference type="GO" id="GO:0003700">
    <property type="term" value="F:DNA-binding transcription factor activity"/>
    <property type="evidence" value="ECO:0007669"/>
    <property type="project" value="InterPro"/>
</dbReference>
<evidence type="ECO:0000256" key="1">
    <source>
        <dbReference type="ARBA" id="ARBA00004123"/>
    </source>
</evidence>
<comment type="subcellular location">
    <subcellularLocation>
        <location evidence="1">Nucleus</location>
    </subcellularLocation>
</comment>
<sequence>MANITIPMPVLFPEPSISINGSESDSDGRSESVTPKLTLPFTENEIEPQPSSLYSNQPAQLKKPLLKCSVCGDRATGVHYQTPSCNGCKTFFRRAVIAQRKFVCRNGGKCALDKHGRCGCRACRFQKCVDAGMNVNAIQHSPSVNLTLSIARKRVFRHQHQKGYESESADESQPSTSESNGISPMIFGEHDELFKTINIVLRIDEKHTRLRLSTWNPYFEQDGLVNFLSSDSAYGNATRYPLVSQWPARPNHYVEKRLMKAEEIKFWYFCDLALSVEYLKTFEFYSQLHMADKVSLFCLDFGKTNDFKTIACL</sequence>
<dbReference type="Gene3D" id="3.30.50.10">
    <property type="entry name" value="Erythroid Transcription Factor GATA-1, subunit A"/>
    <property type="match status" value="1"/>
</dbReference>
<feature type="region of interest" description="Disordered" evidence="11">
    <location>
        <begin position="161"/>
        <end position="181"/>
    </location>
</feature>
<dbReference type="SUPFAM" id="SSF48508">
    <property type="entry name" value="Nuclear receptor ligand-binding domain"/>
    <property type="match status" value="1"/>
</dbReference>
<dbReference type="AlphaFoldDB" id="A0A7E4V0I5"/>
<evidence type="ECO:0000259" key="12">
    <source>
        <dbReference type="PROSITE" id="PS51030"/>
    </source>
</evidence>
<evidence type="ECO:0000256" key="3">
    <source>
        <dbReference type="ARBA" id="ARBA00022723"/>
    </source>
</evidence>
<evidence type="ECO:0000256" key="8">
    <source>
        <dbReference type="ARBA" id="ARBA00023163"/>
    </source>
</evidence>
<dbReference type="InterPro" id="IPR001628">
    <property type="entry name" value="Znf_hrmn_rcpt"/>
</dbReference>